<keyword evidence="3" id="KW-0812">Transmembrane</keyword>
<dbReference type="PANTHER" id="PTHR13820">
    <property type="entry name" value="SYNUCLEIN"/>
    <property type="match status" value="1"/>
</dbReference>
<name>A0ABV0YUQ9_9TELE</name>
<reference evidence="4 5" key="1">
    <citation type="submission" date="2021-06" db="EMBL/GenBank/DDBJ databases">
        <authorList>
            <person name="Palmer J.M."/>
        </authorList>
    </citation>
    <scope>NUCLEOTIDE SEQUENCE [LARGE SCALE GENOMIC DNA]</scope>
    <source>
        <strain evidence="4 5">AS_MEX2019</strain>
        <tissue evidence="4">Muscle</tissue>
    </source>
</reference>
<dbReference type="PANTHER" id="PTHR13820:SF5">
    <property type="entry name" value="ALPHA-SYNUCLEIN"/>
    <property type="match status" value="1"/>
</dbReference>
<keyword evidence="3" id="KW-1133">Transmembrane helix</keyword>
<dbReference type="Proteomes" id="UP001469553">
    <property type="component" value="Unassembled WGS sequence"/>
</dbReference>
<dbReference type="EMBL" id="JAHRIP010042426">
    <property type="protein sequence ID" value="MEQ2297379.1"/>
    <property type="molecule type" value="Genomic_DNA"/>
</dbReference>
<dbReference type="InterPro" id="IPR001058">
    <property type="entry name" value="Synuclein"/>
</dbReference>
<gene>
    <name evidence="4" type="ORF">AMECASPLE_034240</name>
</gene>
<proteinExistence type="inferred from homology"/>
<comment type="caution">
    <text evidence="4">The sequence shown here is derived from an EMBL/GenBank/DDBJ whole genome shotgun (WGS) entry which is preliminary data.</text>
</comment>
<organism evidence="4 5">
    <name type="scientific">Ameca splendens</name>
    <dbReference type="NCBI Taxonomy" id="208324"/>
    <lineage>
        <taxon>Eukaryota</taxon>
        <taxon>Metazoa</taxon>
        <taxon>Chordata</taxon>
        <taxon>Craniata</taxon>
        <taxon>Vertebrata</taxon>
        <taxon>Euteleostomi</taxon>
        <taxon>Actinopterygii</taxon>
        <taxon>Neopterygii</taxon>
        <taxon>Teleostei</taxon>
        <taxon>Neoteleostei</taxon>
        <taxon>Acanthomorphata</taxon>
        <taxon>Ovalentaria</taxon>
        <taxon>Atherinomorphae</taxon>
        <taxon>Cyprinodontiformes</taxon>
        <taxon>Goodeidae</taxon>
        <taxon>Ameca</taxon>
    </lineage>
</organism>
<keyword evidence="3" id="KW-0472">Membrane</keyword>
<dbReference type="PRINTS" id="PR01211">
    <property type="entry name" value="SYNUCLEIN"/>
</dbReference>
<protein>
    <submittedName>
        <fullName evidence="4">Uncharacterized protein</fullName>
    </submittedName>
</protein>
<dbReference type="Pfam" id="PF01387">
    <property type="entry name" value="Synuclein"/>
    <property type="match status" value="1"/>
</dbReference>
<evidence type="ECO:0000256" key="2">
    <source>
        <dbReference type="RuleBase" id="RU361225"/>
    </source>
</evidence>
<accession>A0ABV0YUQ9</accession>
<dbReference type="SUPFAM" id="SSF118375">
    <property type="entry name" value="Synuclein"/>
    <property type="match status" value="1"/>
</dbReference>
<comment type="similarity">
    <text evidence="1 2">Belongs to the synuclein family.</text>
</comment>
<keyword evidence="5" id="KW-1185">Reference proteome</keyword>
<dbReference type="Gene3D" id="1.10.287.700">
    <property type="entry name" value="Helix hairpin bin"/>
    <property type="match status" value="1"/>
</dbReference>
<evidence type="ECO:0000256" key="1">
    <source>
        <dbReference type="ARBA" id="ARBA00009147"/>
    </source>
</evidence>
<evidence type="ECO:0000313" key="4">
    <source>
        <dbReference type="EMBL" id="MEQ2297379.1"/>
    </source>
</evidence>
<evidence type="ECO:0000256" key="3">
    <source>
        <dbReference type="SAM" id="Phobius"/>
    </source>
</evidence>
<feature type="transmembrane region" description="Helical" evidence="3">
    <location>
        <begin position="70"/>
        <end position="90"/>
    </location>
</feature>
<sequence>MDALMKGFSKAKDGVVAAAEKTKQGVTGAAEMTKDGVMYVGSKTKDGVSTGNTFLLIPIIMNPSLLLSSIIYDFTSGMILFLIYLGPWALPKC</sequence>
<evidence type="ECO:0000313" key="5">
    <source>
        <dbReference type="Proteomes" id="UP001469553"/>
    </source>
</evidence>